<dbReference type="InterPro" id="IPR055256">
    <property type="entry name" value="KH_1_KHDC4/BBP-like"/>
</dbReference>
<dbReference type="InterPro" id="IPR047890">
    <property type="entry name" value="KHDC4_KH-I_first"/>
</dbReference>
<dbReference type="PANTHER" id="PTHR15744:SF0">
    <property type="entry name" value="KH HOMOLOGY DOMAIN-CONTAINING PROTEIN 4"/>
    <property type="match status" value="1"/>
</dbReference>
<dbReference type="OrthoDB" id="397265at2759"/>
<dbReference type="InterPro" id="IPR047889">
    <property type="entry name" value="KHDC4_KH-I_second"/>
</dbReference>
<dbReference type="InterPro" id="IPR056149">
    <property type="entry name" value="PRP5/DDX46/KHDC4_KH"/>
</dbReference>
<evidence type="ECO:0008006" key="7">
    <source>
        <dbReference type="Google" id="ProtNLM"/>
    </source>
</evidence>
<dbReference type="FunFam" id="3.30.1370.10:FF:000037">
    <property type="entry name" value="KH domain protein"/>
    <property type="match status" value="1"/>
</dbReference>
<dbReference type="PANTHER" id="PTHR15744">
    <property type="entry name" value="BLOM7"/>
    <property type="match status" value="1"/>
</dbReference>
<evidence type="ECO:0000259" key="4">
    <source>
        <dbReference type="Pfam" id="PF23469"/>
    </source>
</evidence>
<dbReference type="FunFam" id="3.30.1370.10:FF:000051">
    <property type="entry name" value="Putative kh domain-containing protein"/>
    <property type="match status" value="1"/>
</dbReference>
<feature type="domain" description="ATP-dependent RNA helicase PRP5/DDX46/KHDC4 KH" evidence="4">
    <location>
        <begin position="122"/>
        <end position="197"/>
    </location>
</feature>
<dbReference type="InterPro" id="IPR031121">
    <property type="entry name" value="RIK/BLOM7"/>
</dbReference>
<dbReference type="Pfam" id="PF23469">
    <property type="entry name" value="KH_12"/>
    <property type="match status" value="1"/>
</dbReference>
<feature type="compositionally biased region" description="Basic and acidic residues" evidence="2">
    <location>
        <begin position="1"/>
        <end position="39"/>
    </location>
</feature>
<dbReference type="Proteomes" id="UP000240883">
    <property type="component" value="Unassembled WGS sequence"/>
</dbReference>
<dbReference type="Pfam" id="PF22675">
    <property type="entry name" value="KH-I_KHDC4-BBP"/>
    <property type="match status" value="1"/>
</dbReference>
<dbReference type="EMBL" id="KZ678139">
    <property type="protein sequence ID" value="PSN63871.1"/>
    <property type="molecule type" value="Genomic_DNA"/>
</dbReference>
<reference evidence="5 6" key="1">
    <citation type="journal article" date="2018" name="Front. Microbiol.">
        <title>Genome-Wide Analysis of Corynespora cassiicola Leaf Fall Disease Putative Effectors.</title>
        <authorList>
            <person name="Lopez D."/>
            <person name="Ribeiro S."/>
            <person name="Label P."/>
            <person name="Fumanal B."/>
            <person name="Venisse J.S."/>
            <person name="Kohler A."/>
            <person name="de Oliveira R.R."/>
            <person name="Labutti K."/>
            <person name="Lipzen A."/>
            <person name="Lail K."/>
            <person name="Bauer D."/>
            <person name="Ohm R.A."/>
            <person name="Barry K.W."/>
            <person name="Spatafora J."/>
            <person name="Grigoriev I.V."/>
            <person name="Martin F.M."/>
            <person name="Pujade-Renaud V."/>
        </authorList>
    </citation>
    <scope>NUCLEOTIDE SEQUENCE [LARGE SCALE GENOMIC DNA]</scope>
    <source>
        <strain evidence="5 6">Philippines</strain>
    </source>
</reference>
<evidence type="ECO:0000256" key="2">
    <source>
        <dbReference type="SAM" id="MobiDB-lite"/>
    </source>
</evidence>
<evidence type="ECO:0000259" key="3">
    <source>
        <dbReference type="Pfam" id="PF22675"/>
    </source>
</evidence>
<gene>
    <name evidence="5" type="ORF">BS50DRAFT_91580</name>
</gene>
<accession>A0A2T2NEK4</accession>
<feature type="region of interest" description="Disordered" evidence="2">
    <location>
        <begin position="1"/>
        <end position="65"/>
    </location>
</feature>
<dbReference type="PROSITE" id="PS50084">
    <property type="entry name" value="KH_TYPE_1"/>
    <property type="match status" value="1"/>
</dbReference>
<dbReference type="STRING" id="1448308.A0A2T2NEK4"/>
<evidence type="ECO:0000256" key="1">
    <source>
        <dbReference type="PROSITE-ProRule" id="PRU00117"/>
    </source>
</evidence>
<dbReference type="GO" id="GO:0005634">
    <property type="term" value="C:nucleus"/>
    <property type="evidence" value="ECO:0007669"/>
    <property type="project" value="InterPro"/>
</dbReference>
<keyword evidence="6" id="KW-1185">Reference proteome</keyword>
<sequence length="294" mass="32900">MSDEPRPRSRFDRGDPDRPQRSRFDRSRSPSSREADSVRARSPVARNASDSPASSEARKFSKTEAAARAAAAAARITEQITAKKGVQHVEVPPIRSAPTPPAAPPANKAKEGEIYQQDGDYIKDIDINDHRNRYLLTKGHIQKRINEDTGADITTRGQYVPDRSMATAANPPLYLHVTATSKESLEKAVEQINQELNSALPNLVDERRFRRRDADTVERDEYGRRKWPEEKIPVDLEPISGFNLRAQVVGRGGEHVKWIQSETGCKVQIKGQGSGFLEPVTNRESDEPMYLHIA</sequence>
<dbReference type="SUPFAM" id="SSF54791">
    <property type="entry name" value="Eukaryotic type KH-domain (KH-domain type I)"/>
    <property type="match status" value="2"/>
</dbReference>
<dbReference type="Gene3D" id="3.30.1370.10">
    <property type="entry name" value="K Homology domain, type 1"/>
    <property type="match status" value="2"/>
</dbReference>
<protein>
    <recommendedName>
        <fullName evidence="7">K Homology domain-containing protein</fullName>
    </recommendedName>
</protein>
<dbReference type="CDD" id="cd22385">
    <property type="entry name" value="KH-I_KHDC4_rpt1"/>
    <property type="match status" value="1"/>
</dbReference>
<evidence type="ECO:0000313" key="6">
    <source>
        <dbReference type="Proteomes" id="UP000240883"/>
    </source>
</evidence>
<dbReference type="InterPro" id="IPR036612">
    <property type="entry name" value="KH_dom_type_1_sf"/>
</dbReference>
<dbReference type="AlphaFoldDB" id="A0A2T2NEK4"/>
<feature type="domain" description="KHDC4/BBP-like KH-domain type I" evidence="3">
    <location>
        <begin position="240"/>
        <end position="293"/>
    </location>
</feature>
<dbReference type="GO" id="GO:0003723">
    <property type="term" value="F:RNA binding"/>
    <property type="evidence" value="ECO:0007669"/>
    <property type="project" value="UniProtKB-UniRule"/>
</dbReference>
<proteinExistence type="predicted"/>
<organism evidence="5 6">
    <name type="scientific">Corynespora cassiicola Philippines</name>
    <dbReference type="NCBI Taxonomy" id="1448308"/>
    <lineage>
        <taxon>Eukaryota</taxon>
        <taxon>Fungi</taxon>
        <taxon>Dikarya</taxon>
        <taxon>Ascomycota</taxon>
        <taxon>Pezizomycotina</taxon>
        <taxon>Dothideomycetes</taxon>
        <taxon>Pleosporomycetidae</taxon>
        <taxon>Pleosporales</taxon>
        <taxon>Corynesporascaceae</taxon>
        <taxon>Corynespora</taxon>
    </lineage>
</organism>
<evidence type="ECO:0000313" key="5">
    <source>
        <dbReference type="EMBL" id="PSN63871.1"/>
    </source>
</evidence>
<dbReference type="CDD" id="cd22386">
    <property type="entry name" value="KH-I_KHDC4_rpt2"/>
    <property type="match status" value="1"/>
</dbReference>
<keyword evidence="1" id="KW-0694">RNA-binding</keyword>
<name>A0A2T2NEK4_CORCC</name>